<reference evidence="1" key="1">
    <citation type="submission" date="2018-02" db="EMBL/GenBank/DDBJ databases">
        <title>Rhizophora mucronata_Transcriptome.</title>
        <authorList>
            <person name="Meera S.P."/>
            <person name="Sreeshan A."/>
            <person name="Augustine A."/>
        </authorList>
    </citation>
    <scope>NUCLEOTIDE SEQUENCE</scope>
    <source>
        <tissue evidence="1">Leaf</tissue>
    </source>
</reference>
<name>A0A2P2QVG7_RHIMU</name>
<proteinExistence type="predicted"/>
<dbReference type="EMBL" id="GGEC01090471">
    <property type="protein sequence ID" value="MBX70955.1"/>
    <property type="molecule type" value="Transcribed_RNA"/>
</dbReference>
<accession>A0A2P2QVG7</accession>
<organism evidence="1">
    <name type="scientific">Rhizophora mucronata</name>
    <name type="common">Asiatic mangrove</name>
    <dbReference type="NCBI Taxonomy" id="61149"/>
    <lineage>
        <taxon>Eukaryota</taxon>
        <taxon>Viridiplantae</taxon>
        <taxon>Streptophyta</taxon>
        <taxon>Embryophyta</taxon>
        <taxon>Tracheophyta</taxon>
        <taxon>Spermatophyta</taxon>
        <taxon>Magnoliopsida</taxon>
        <taxon>eudicotyledons</taxon>
        <taxon>Gunneridae</taxon>
        <taxon>Pentapetalae</taxon>
        <taxon>rosids</taxon>
        <taxon>fabids</taxon>
        <taxon>Malpighiales</taxon>
        <taxon>Rhizophoraceae</taxon>
        <taxon>Rhizophora</taxon>
    </lineage>
</organism>
<evidence type="ECO:0000313" key="1">
    <source>
        <dbReference type="EMBL" id="MBX70955.1"/>
    </source>
</evidence>
<protein>
    <submittedName>
        <fullName evidence="1">Uncharacterized protein</fullName>
    </submittedName>
</protein>
<dbReference type="AlphaFoldDB" id="A0A2P2QVG7"/>
<sequence length="30" mass="3478">MTIFWLLPPVQESCRSSKLLFLDSLSFSCE</sequence>